<evidence type="ECO:0000313" key="5">
    <source>
        <dbReference type="EMBL" id="MPN35299.1"/>
    </source>
</evidence>
<accession>A0A645HAZ6</accession>
<organism evidence="5">
    <name type="scientific">bioreactor metagenome</name>
    <dbReference type="NCBI Taxonomy" id="1076179"/>
    <lineage>
        <taxon>unclassified sequences</taxon>
        <taxon>metagenomes</taxon>
        <taxon>ecological metagenomes</taxon>
    </lineage>
</organism>
<comment type="caution">
    <text evidence="5">The sequence shown here is derived from an EMBL/GenBank/DDBJ whole genome shotgun (WGS) entry which is preliminary data.</text>
</comment>
<dbReference type="InterPro" id="IPR045854">
    <property type="entry name" value="NO2/SO3_Rdtase_4Fe4S_sf"/>
</dbReference>
<dbReference type="GO" id="GO:0019288">
    <property type="term" value="P:isopentenyl diphosphate biosynthetic process, methylerythritol 4-phosphate pathway"/>
    <property type="evidence" value="ECO:0007669"/>
    <property type="project" value="TreeGrafter"/>
</dbReference>
<dbReference type="GO" id="GO:0016114">
    <property type="term" value="P:terpenoid biosynthetic process"/>
    <property type="evidence" value="ECO:0007669"/>
    <property type="project" value="InterPro"/>
</dbReference>
<dbReference type="GO" id="GO:0141197">
    <property type="term" value="F:4-hydroxy-3-methylbut-2-enyl-diphosphate synthase activity (flavodoxin)"/>
    <property type="evidence" value="ECO:0007669"/>
    <property type="project" value="UniProtKB-EC"/>
</dbReference>
<evidence type="ECO:0000256" key="3">
    <source>
        <dbReference type="ARBA" id="ARBA00023014"/>
    </source>
</evidence>
<evidence type="ECO:0000256" key="1">
    <source>
        <dbReference type="ARBA" id="ARBA00022723"/>
    </source>
</evidence>
<dbReference type="InterPro" id="IPR058579">
    <property type="entry name" value="IspG_C"/>
</dbReference>
<sequence>MASIVERIKPYLKDVPDGLTVAVMGCEVNGPREAKNADIGFAGSPAGMVVFTKGHIIGECSIDEIPEKIALLVDMLRKERNSNNKE</sequence>
<dbReference type="AlphaFoldDB" id="A0A645HAZ6"/>
<proteinExistence type="predicted"/>
<reference evidence="5" key="1">
    <citation type="submission" date="2019-08" db="EMBL/GenBank/DDBJ databases">
        <authorList>
            <person name="Kucharzyk K."/>
            <person name="Murdoch R.W."/>
            <person name="Higgins S."/>
            <person name="Loffler F."/>
        </authorList>
    </citation>
    <scope>NUCLEOTIDE SEQUENCE</scope>
</reference>
<keyword evidence="1" id="KW-0479">Metal-binding</keyword>
<dbReference type="PANTHER" id="PTHR30454:SF0">
    <property type="entry name" value="4-HYDROXY-3-METHYLBUT-2-EN-1-YL DIPHOSPHATE SYNTHASE (FERREDOXIN), CHLOROPLASTIC"/>
    <property type="match status" value="1"/>
</dbReference>
<dbReference type="GO" id="GO:0051536">
    <property type="term" value="F:iron-sulfur cluster binding"/>
    <property type="evidence" value="ECO:0007669"/>
    <property type="project" value="UniProtKB-KW"/>
</dbReference>
<dbReference type="EMBL" id="VSSQ01088794">
    <property type="protein sequence ID" value="MPN35299.1"/>
    <property type="molecule type" value="Genomic_DNA"/>
</dbReference>
<keyword evidence="3" id="KW-0411">Iron-sulfur</keyword>
<dbReference type="Gene3D" id="3.30.413.10">
    <property type="entry name" value="Sulfite Reductase Hemoprotein, domain 1"/>
    <property type="match status" value="1"/>
</dbReference>
<dbReference type="EC" id="1.17.7.3" evidence="5"/>
<evidence type="ECO:0000256" key="2">
    <source>
        <dbReference type="ARBA" id="ARBA00023004"/>
    </source>
</evidence>
<dbReference type="Pfam" id="PF26540">
    <property type="entry name" value="GcpE_C"/>
    <property type="match status" value="1"/>
</dbReference>
<dbReference type="GO" id="GO:0046429">
    <property type="term" value="F:4-hydroxy-3-methylbut-2-en-1-yl diphosphate synthase activity (ferredoxin)"/>
    <property type="evidence" value="ECO:0007669"/>
    <property type="project" value="InterPro"/>
</dbReference>
<keyword evidence="5" id="KW-0560">Oxidoreductase</keyword>
<dbReference type="InterPro" id="IPR004588">
    <property type="entry name" value="IspG_bac-typ"/>
</dbReference>
<gene>
    <name evidence="5" type="primary">ispG_41</name>
    <name evidence="5" type="ORF">SDC9_182796</name>
</gene>
<protein>
    <submittedName>
        <fullName evidence="5">4-hydroxy-3-methylbut-2-en-1-yl diphosphate synthase (Flavodoxin)</fullName>
        <ecNumber evidence="5">1.17.7.3</ecNumber>
    </submittedName>
</protein>
<feature type="domain" description="IspG C-terminal" evidence="4">
    <location>
        <begin position="2"/>
        <end position="71"/>
    </location>
</feature>
<evidence type="ECO:0000259" key="4">
    <source>
        <dbReference type="Pfam" id="PF26540"/>
    </source>
</evidence>
<dbReference type="SUPFAM" id="SSF56014">
    <property type="entry name" value="Nitrite and sulphite reductase 4Fe-4S domain-like"/>
    <property type="match status" value="1"/>
</dbReference>
<dbReference type="PANTHER" id="PTHR30454">
    <property type="entry name" value="4-HYDROXY-3-METHYLBUT-2-EN-1-YL DIPHOSPHATE SYNTHASE"/>
    <property type="match status" value="1"/>
</dbReference>
<dbReference type="GO" id="GO:0046872">
    <property type="term" value="F:metal ion binding"/>
    <property type="evidence" value="ECO:0007669"/>
    <property type="project" value="UniProtKB-KW"/>
</dbReference>
<keyword evidence="2" id="KW-0408">Iron</keyword>
<name>A0A645HAZ6_9ZZZZ</name>